<dbReference type="Gene3D" id="3.40.47.10">
    <property type="match status" value="2"/>
</dbReference>
<dbReference type="Pfam" id="PF01154">
    <property type="entry name" value="HMG_CoA_synt_N"/>
    <property type="match status" value="1"/>
</dbReference>
<dbReference type="InterPro" id="IPR011554">
    <property type="entry name" value="HMG_CoA_synthase_prok"/>
</dbReference>
<sequence>MDIGIDKIGFYTPKNYIDIVDLAKARNQDPDKFTIGIGQEKQAVPMPYEDAVTMAAEAASQVLDDTNKSDIGLLIVGTESSVDESKASALFLTDLLGLPADVRAFEIKEACYGATAGLQTARDYIAANPDKKALVIASDIARYGLNTPGEVTQGAGAVAMLLSADPRILKLENKSTFMSRNVGDFWRPTFSKTAFARGKYSNQIYIEFFSTLWEQFQEKYDVTAADFKAMLFHIPYTKMGSKAMKILEGNIDEAKLSELKASYQESIKFGKVVGNLYTGSLYLSLLSYLLNANIDSNEEILLFSYGSGSMGELFSGKIQPGFKDAIDIKTIENILQNRNKINISEYEEIFGQGLENGQKTDVKAITSTYYLSEIKENERIYQSHN</sequence>
<evidence type="ECO:0000256" key="2">
    <source>
        <dbReference type="ARBA" id="ARBA00022679"/>
    </source>
</evidence>
<keyword evidence="5" id="KW-0012">Acyltransferase</keyword>
<feature type="domain" description="Hydroxymethylglutaryl-coenzyme A synthase C-terminal" evidence="4">
    <location>
        <begin position="257"/>
        <end position="377"/>
    </location>
</feature>
<name>A0ABW9P9P0_9LACO</name>
<organism evidence="5 6">
    <name type="scientific">Companilactobacillus mishanensis</name>
    <dbReference type="NCBI Taxonomy" id="2486008"/>
    <lineage>
        <taxon>Bacteria</taxon>
        <taxon>Bacillati</taxon>
        <taxon>Bacillota</taxon>
        <taxon>Bacilli</taxon>
        <taxon>Lactobacillales</taxon>
        <taxon>Lactobacillaceae</taxon>
        <taxon>Companilactobacillus</taxon>
    </lineage>
</organism>
<keyword evidence="2 5" id="KW-0808">Transferase</keyword>
<dbReference type="PANTHER" id="PTHR43323:SF2">
    <property type="entry name" value="HYDROXYMETHYLGLUTARYL-COA SYNTHASE"/>
    <property type="match status" value="1"/>
</dbReference>
<dbReference type="SUPFAM" id="SSF53901">
    <property type="entry name" value="Thiolase-like"/>
    <property type="match status" value="2"/>
</dbReference>
<comment type="caution">
    <text evidence="5">The sequence shown here is derived from an EMBL/GenBank/DDBJ whole genome shotgun (WGS) entry which is preliminary data.</text>
</comment>
<dbReference type="NCBIfam" id="TIGR01835">
    <property type="entry name" value="HMG-CoA-S_prok"/>
    <property type="match status" value="1"/>
</dbReference>
<protein>
    <submittedName>
        <fullName evidence="5">Hydroxymethylglutaryl-CoA synthase</fullName>
        <ecNumber evidence="5">2.3.3.10</ecNumber>
    </submittedName>
</protein>
<evidence type="ECO:0000259" key="4">
    <source>
        <dbReference type="Pfam" id="PF08540"/>
    </source>
</evidence>
<dbReference type="RefSeq" id="WP_125703671.1">
    <property type="nucleotide sequence ID" value="NZ_JBHTOO010000029.1"/>
</dbReference>
<evidence type="ECO:0000256" key="1">
    <source>
        <dbReference type="ARBA" id="ARBA00007061"/>
    </source>
</evidence>
<proteinExistence type="inferred from homology"/>
<accession>A0ABW9P9P0</accession>
<dbReference type="Proteomes" id="UP000436655">
    <property type="component" value="Unassembled WGS sequence"/>
</dbReference>
<dbReference type="InterPro" id="IPR016039">
    <property type="entry name" value="Thiolase-like"/>
</dbReference>
<dbReference type="CDD" id="cd00827">
    <property type="entry name" value="init_cond_enzymes"/>
    <property type="match status" value="1"/>
</dbReference>
<dbReference type="InterPro" id="IPR013528">
    <property type="entry name" value="HMG_CoA_synth_N"/>
</dbReference>
<dbReference type="EC" id="2.3.3.10" evidence="5"/>
<dbReference type="InterPro" id="IPR013746">
    <property type="entry name" value="HMG_CoA_synt_C_dom"/>
</dbReference>
<dbReference type="GO" id="GO:0004421">
    <property type="term" value="F:hydroxymethylglutaryl-CoA synthase activity"/>
    <property type="evidence" value="ECO:0007669"/>
    <property type="project" value="UniProtKB-EC"/>
</dbReference>
<dbReference type="EMBL" id="VDFN01000013">
    <property type="protein sequence ID" value="MQS45928.1"/>
    <property type="molecule type" value="Genomic_DNA"/>
</dbReference>
<feature type="domain" description="Hydroxymethylglutaryl-coenzyme A synthase N-terminal" evidence="3">
    <location>
        <begin position="2"/>
        <end position="164"/>
    </location>
</feature>
<evidence type="ECO:0000259" key="3">
    <source>
        <dbReference type="Pfam" id="PF01154"/>
    </source>
</evidence>
<evidence type="ECO:0000313" key="5">
    <source>
        <dbReference type="EMBL" id="MQS45928.1"/>
    </source>
</evidence>
<comment type="similarity">
    <text evidence="1">Belongs to the thiolase-like superfamily. HMG-CoA synthase family.</text>
</comment>
<dbReference type="Pfam" id="PF08540">
    <property type="entry name" value="HMG_CoA_synt_C"/>
    <property type="match status" value="1"/>
</dbReference>
<dbReference type="PANTHER" id="PTHR43323">
    <property type="entry name" value="3-HYDROXY-3-METHYLGLUTARYL COENZYME A SYNTHASE"/>
    <property type="match status" value="1"/>
</dbReference>
<gene>
    <name evidence="5" type="ORF">FHL03_10570</name>
</gene>
<reference evidence="5 6" key="1">
    <citation type="journal article" date="2019" name="Syst. Appl. Microbiol.">
        <title>Polyphasic characterization of two novel Lactobacillus spp. isolated from blown salami packages: Description of Lactobacillus halodurans sp. nov. and Lactobacillus salsicarnum sp. nov.</title>
        <authorList>
            <person name="Schuster J.A."/>
            <person name="Klingl A."/>
            <person name="Vogel R.F."/>
            <person name="Ehrmann M.A."/>
        </authorList>
    </citation>
    <scope>NUCLEOTIDE SEQUENCE [LARGE SCALE GENOMIC DNA]</scope>
    <source>
        <strain evidence="5 6">TMW 1.2098</strain>
    </source>
</reference>
<evidence type="ECO:0000313" key="6">
    <source>
        <dbReference type="Proteomes" id="UP000436655"/>
    </source>
</evidence>
<keyword evidence="6" id="KW-1185">Reference proteome</keyword>